<dbReference type="EMBL" id="BRXX01000095">
    <property type="protein sequence ID" value="GMH89485.1"/>
    <property type="molecule type" value="Genomic_DNA"/>
</dbReference>
<sequence>MASLTVSAAEKKRHELQKKLKERKGDDVPSLTSEEITALTTERLEQIKTEEARLEKKGPWDENTKSFKAAIGDDSVKAAPIKLCKAVNLETEGSMNNAEKAKLAAMVGNAHAQSMKAYSNQEGVTTTITEAETNAQTTLVFNGCCDSKYTLESYVAKIFVQNCENVEITLAPSSKVLTETLEVHRCVSMNLVIKSRIGTLQIDQSSDCNATFDSVENFGNPSMIRKGREFGKDGRVVWAGCENLTVSIGEDKVHCDFETERKVDATVNEERTQFKVSYDSLGVLRSEKVVRLRNGFPSTKREDDEHDRREEEALQGLAQRMGVTLNKKDVCKKCKPNDPCPCGSGKKFKKCCWN</sequence>
<dbReference type="InterPro" id="IPR016098">
    <property type="entry name" value="CAP/MinC_C"/>
</dbReference>
<accession>A0A9W7BNL2</accession>
<organism evidence="2 3">
    <name type="scientific">Triparma verrucosa</name>
    <dbReference type="NCBI Taxonomy" id="1606542"/>
    <lineage>
        <taxon>Eukaryota</taxon>
        <taxon>Sar</taxon>
        <taxon>Stramenopiles</taxon>
        <taxon>Ochrophyta</taxon>
        <taxon>Bolidophyceae</taxon>
        <taxon>Parmales</taxon>
        <taxon>Triparmaceae</taxon>
        <taxon>Triparma</taxon>
    </lineage>
</organism>
<dbReference type="SUPFAM" id="SSF69340">
    <property type="entry name" value="C-terminal domain of adenylylcyclase associated protein"/>
    <property type="match status" value="1"/>
</dbReference>
<feature type="compositionally biased region" description="Basic and acidic residues" evidence="1">
    <location>
        <begin position="9"/>
        <end position="27"/>
    </location>
</feature>
<dbReference type="Pfam" id="PF02810">
    <property type="entry name" value="SEC-C"/>
    <property type="match status" value="1"/>
</dbReference>
<keyword evidence="3" id="KW-1185">Reference proteome</keyword>
<dbReference type="PANTHER" id="PTHR33747">
    <property type="entry name" value="UPF0225 PROTEIN SCO1677"/>
    <property type="match status" value="1"/>
</dbReference>
<name>A0A9W7BNL2_9STRA</name>
<dbReference type="PANTHER" id="PTHR33747:SF1">
    <property type="entry name" value="ADENYLATE CYCLASE-ASSOCIATED CAP C-TERMINAL DOMAIN-CONTAINING PROTEIN"/>
    <property type="match status" value="1"/>
</dbReference>
<dbReference type="SUPFAM" id="SSF103642">
    <property type="entry name" value="Sec-C motif"/>
    <property type="match status" value="1"/>
</dbReference>
<dbReference type="InterPro" id="IPR004027">
    <property type="entry name" value="SEC_C_motif"/>
</dbReference>
<proteinExistence type="predicted"/>
<protein>
    <submittedName>
        <fullName evidence="2">Uncharacterized protein</fullName>
    </submittedName>
</protein>
<dbReference type="Gene3D" id="2.160.20.70">
    <property type="match status" value="1"/>
</dbReference>
<evidence type="ECO:0000313" key="3">
    <source>
        <dbReference type="Proteomes" id="UP001165160"/>
    </source>
</evidence>
<reference evidence="3" key="1">
    <citation type="journal article" date="2023" name="Commun. Biol.">
        <title>Genome analysis of Parmales, the sister group of diatoms, reveals the evolutionary specialization of diatoms from phago-mixotrophs to photoautotrophs.</title>
        <authorList>
            <person name="Ban H."/>
            <person name="Sato S."/>
            <person name="Yoshikawa S."/>
            <person name="Yamada K."/>
            <person name="Nakamura Y."/>
            <person name="Ichinomiya M."/>
            <person name="Sato N."/>
            <person name="Blanc-Mathieu R."/>
            <person name="Endo H."/>
            <person name="Kuwata A."/>
            <person name="Ogata H."/>
        </authorList>
    </citation>
    <scope>NUCLEOTIDE SEQUENCE [LARGE SCALE GENOMIC DNA]</scope>
    <source>
        <strain evidence="3">NIES 3699</strain>
    </source>
</reference>
<evidence type="ECO:0000313" key="2">
    <source>
        <dbReference type="EMBL" id="GMH89485.1"/>
    </source>
</evidence>
<feature type="region of interest" description="Disordered" evidence="1">
    <location>
        <begin position="1"/>
        <end position="32"/>
    </location>
</feature>
<dbReference type="AlphaFoldDB" id="A0A9W7BNL2"/>
<gene>
    <name evidence="2" type="ORF">TrVE_jg5668</name>
</gene>
<dbReference type="InterPro" id="IPR036223">
    <property type="entry name" value="CAP_C_sf"/>
</dbReference>
<evidence type="ECO:0000256" key="1">
    <source>
        <dbReference type="SAM" id="MobiDB-lite"/>
    </source>
</evidence>
<dbReference type="Proteomes" id="UP001165160">
    <property type="component" value="Unassembled WGS sequence"/>
</dbReference>
<comment type="caution">
    <text evidence="2">The sequence shown here is derived from an EMBL/GenBank/DDBJ whole genome shotgun (WGS) entry which is preliminary data.</text>
</comment>